<dbReference type="PANTHER" id="PTHR46910">
    <property type="entry name" value="TRANSCRIPTION FACTOR PDR1"/>
    <property type="match status" value="1"/>
</dbReference>
<dbReference type="GO" id="GO:0000981">
    <property type="term" value="F:DNA-binding transcription factor activity, RNA polymerase II-specific"/>
    <property type="evidence" value="ECO:0007669"/>
    <property type="project" value="InterPro"/>
</dbReference>
<comment type="subcellular location">
    <subcellularLocation>
        <location evidence="1">Nucleus</location>
    </subcellularLocation>
</comment>
<evidence type="ECO:0000256" key="1">
    <source>
        <dbReference type="ARBA" id="ARBA00004123"/>
    </source>
</evidence>
<dbReference type="EMBL" id="CP137308">
    <property type="protein sequence ID" value="WQF82112.1"/>
    <property type="molecule type" value="Genomic_DNA"/>
</dbReference>
<dbReference type="RefSeq" id="XP_062779336.1">
    <property type="nucleotide sequence ID" value="XM_062923285.1"/>
</dbReference>
<evidence type="ECO:0000259" key="6">
    <source>
        <dbReference type="PROSITE" id="PS50048"/>
    </source>
</evidence>
<dbReference type="GO" id="GO:0003677">
    <property type="term" value="F:DNA binding"/>
    <property type="evidence" value="ECO:0007669"/>
    <property type="project" value="UniProtKB-KW"/>
</dbReference>
<reference evidence="8" key="1">
    <citation type="journal article" date="2023" name="bioRxiv">
        <title>Complete genome of the Medicago anthracnose fungus, Colletotrichum destructivum, reveals a mini-chromosome-like region within a core chromosome.</title>
        <authorList>
            <person name="Lapalu N."/>
            <person name="Simon A."/>
            <person name="Lu A."/>
            <person name="Plaumann P.-L."/>
            <person name="Amselem J."/>
            <person name="Pigne S."/>
            <person name="Auger A."/>
            <person name="Koch C."/>
            <person name="Dallery J.-F."/>
            <person name="O'Connell R.J."/>
        </authorList>
    </citation>
    <scope>NUCLEOTIDE SEQUENCE [LARGE SCALE GENOMIC DNA]</scope>
    <source>
        <strain evidence="8">CBS 520.97</strain>
    </source>
</reference>
<dbReference type="Pfam" id="PF04082">
    <property type="entry name" value="Fungal_trans"/>
    <property type="match status" value="1"/>
</dbReference>
<dbReference type="SMART" id="SM00906">
    <property type="entry name" value="Fungal_trans"/>
    <property type="match status" value="1"/>
</dbReference>
<feature type="compositionally biased region" description="Polar residues" evidence="5">
    <location>
        <begin position="70"/>
        <end position="81"/>
    </location>
</feature>
<keyword evidence="3" id="KW-0238">DNA-binding</keyword>
<dbReference type="InterPro" id="IPR007219">
    <property type="entry name" value="XnlR_reg_dom"/>
</dbReference>
<dbReference type="CDD" id="cd12148">
    <property type="entry name" value="fungal_TF_MHR"/>
    <property type="match status" value="1"/>
</dbReference>
<dbReference type="GO" id="GO:0005634">
    <property type="term" value="C:nucleus"/>
    <property type="evidence" value="ECO:0007669"/>
    <property type="project" value="UniProtKB-SubCell"/>
</dbReference>
<dbReference type="Proteomes" id="UP001322277">
    <property type="component" value="Chromosome 4"/>
</dbReference>
<evidence type="ECO:0000256" key="4">
    <source>
        <dbReference type="ARBA" id="ARBA00023242"/>
    </source>
</evidence>
<dbReference type="SUPFAM" id="SSF57701">
    <property type="entry name" value="Zn2/Cys6 DNA-binding domain"/>
    <property type="match status" value="1"/>
</dbReference>
<dbReference type="GO" id="GO:0008270">
    <property type="term" value="F:zinc ion binding"/>
    <property type="evidence" value="ECO:0007669"/>
    <property type="project" value="InterPro"/>
</dbReference>
<dbReference type="SMART" id="SM00066">
    <property type="entry name" value="GAL4"/>
    <property type="match status" value="1"/>
</dbReference>
<evidence type="ECO:0000313" key="7">
    <source>
        <dbReference type="EMBL" id="WQF82112.1"/>
    </source>
</evidence>
<dbReference type="InterPro" id="IPR001138">
    <property type="entry name" value="Zn2Cys6_DnaBD"/>
</dbReference>
<keyword evidence="2" id="KW-0479">Metal-binding</keyword>
<evidence type="ECO:0000256" key="5">
    <source>
        <dbReference type="SAM" id="MobiDB-lite"/>
    </source>
</evidence>
<sequence>MSMADTTPAHSPVGAGSRTHKSCDACKSRKVRCPSTGPPGPCANCTRRKQQCRFSVKKLAHRRNVAGQLLPTNYSPSSQRAPSPPDATAVLDLSTSISDGQIKPEATETPSPKSPSHRIHELYVDRILARAQEPKDSDGKAQEDAMFVPSNSILGGPNNLTFFSDSRLLSLSKRLRNRKVNELVGRISAVVNGRLRRADPATTTTRKTGQPGTVVYRGSANLYIRLYFERVHPTLPFLDRASFESTVANPNFPSLLEHSKPWTCLYHAVLAIGSQHADGGTFEPGKGESWRLFSVSLGSFSDLLLLPDSLTTLQALTAMSLYALCLCGLSVEPVIMSEAARRAQMMSSHNFTGSAASAYQKAFWSMYIIEKVTSFHIGRSSSFVDCDISCPIPVTPDATIAGFNSFLHLVRLSRLLSRAYTSLFSVGVSGNSSSYYLDVIDQLNVELEAWRTSLPDNGFRPGGTVRAQAILEPMARSLAVVLHYLYYSLLLTLSRTMLVYLPTSDGPVAVAPELAAKRSSNLKTTLDGSRFILELTSMIEVEPYTNTWVIAGIPITALFVLFDIVIHDPQLPDTASNLALLDMAAGHFSRIEFVSGGAVPGSLIAEFAKIARDYVNEIQHSEQRTTDAAKPPTAVSTTAAQEPAFELQDSQQAPQPDAMQMDLSDTMARHPVMPGPLQSGFVDFSFYNGMDQVSPGAPMGTNVMGLFSYFLPDLDPMFYQGLTQDYDMLPSGGPVN</sequence>
<dbReference type="GeneID" id="87943629"/>
<evidence type="ECO:0000256" key="3">
    <source>
        <dbReference type="ARBA" id="ARBA00023125"/>
    </source>
</evidence>
<dbReference type="AlphaFoldDB" id="A0AAX4IFQ7"/>
<dbReference type="PROSITE" id="PS00463">
    <property type="entry name" value="ZN2_CY6_FUNGAL_1"/>
    <property type="match status" value="1"/>
</dbReference>
<proteinExistence type="predicted"/>
<feature type="region of interest" description="Disordered" evidence="5">
    <location>
        <begin position="67"/>
        <end position="117"/>
    </location>
</feature>
<dbReference type="PANTHER" id="PTHR46910:SF3">
    <property type="entry name" value="HALOTOLERANCE PROTEIN 9-RELATED"/>
    <property type="match status" value="1"/>
</dbReference>
<organism evidence="7 8">
    <name type="scientific">Colletotrichum destructivum</name>
    <dbReference type="NCBI Taxonomy" id="34406"/>
    <lineage>
        <taxon>Eukaryota</taxon>
        <taxon>Fungi</taxon>
        <taxon>Dikarya</taxon>
        <taxon>Ascomycota</taxon>
        <taxon>Pezizomycotina</taxon>
        <taxon>Sordariomycetes</taxon>
        <taxon>Hypocreomycetidae</taxon>
        <taxon>Glomerellales</taxon>
        <taxon>Glomerellaceae</taxon>
        <taxon>Colletotrichum</taxon>
        <taxon>Colletotrichum destructivum species complex</taxon>
    </lineage>
</organism>
<protein>
    <recommendedName>
        <fullName evidence="6">Zn(2)-C6 fungal-type domain-containing protein</fullName>
    </recommendedName>
</protein>
<feature type="domain" description="Zn(2)-C6 fungal-type" evidence="6">
    <location>
        <begin position="22"/>
        <end position="54"/>
    </location>
</feature>
<name>A0AAX4IFQ7_9PEZI</name>
<evidence type="ECO:0000313" key="8">
    <source>
        <dbReference type="Proteomes" id="UP001322277"/>
    </source>
</evidence>
<dbReference type="InterPro" id="IPR050987">
    <property type="entry name" value="AtrR-like"/>
</dbReference>
<evidence type="ECO:0000256" key="2">
    <source>
        <dbReference type="ARBA" id="ARBA00022723"/>
    </source>
</evidence>
<dbReference type="Gene3D" id="4.10.240.10">
    <property type="entry name" value="Zn(2)-C6 fungal-type DNA-binding domain"/>
    <property type="match status" value="1"/>
</dbReference>
<dbReference type="GO" id="GO:0006351">
    <property type="term" value="P:DNA-templated transcription"/>
    <property type="evidence" value="ECO:0007669"/>
    <property type="project" value="InterPro"/>
</dbReference>
<feature type="region of interest" description="Disordered" evidence="5">
    <location>
        <begin position="1"/>
        <end position="21"/>
    </location>
</feature>
<gene>
    <name evidence="7" type="ORF">CDEST_07126</name>
</gene>
<dbReference type="CDD" id="cd00067">
    <property type="entry name" value="GAL4"/>
    <property type="match status" value="1"/>
</dbReference>
<keyword evidence="4" id="KW-0539">Nucleus</keyword>
<accession>A0AAX4IFQ7</accession>
<dbReference type="KEGG" id="cdet:87943629"/>
<feature type="region of interest" description="Disordered" evidence="5">
    <location>
        <begin position="621"/>
        <end position="657"/>
    </location>
</feature>
<dbReference type="InterPro" id="IPR036864">
    <property type="entry name" value="Zn2-C6_fun-type_DNA-bd_sf"/>
</dbReference>
<keyword evidence="8" id="KW-1185">Reference proteome</keyword>
<dbReference type="PROSITE" id="PS50048">
    <property type="entry name" value="ZN2_CY6_FUNGAL_2"/>
    <property type="match status" value="1"/>
</dbReference>